<dbReference type="EMBL" id="CAWYQH010000057">
    <property type="protein sequence ID" value="CAK8678857.1"/>
    <property type="molecule type" value="Genomic_DNA"/>
</dbReference>
<sequence>MTDYEEEQRDEIEALESIYPDSFTSVSDKPHCFSISVGTEEGADEDDVESFSVTLQFTYTQKYPEEAPIFEVVGLDGFEDDGYEEKLNNIINDQIEENLGMAMIFTIVSAVQEHLNVMKDDILERIKHEAERKEREEKEADEKKCRGTPVTVANFLAWKSKFDEEMAEIEKQKMQNEKKTSKLSGKEVFQQMKVEIDDAELLEGEQEAVEVDESLFEDLDDLELDDDEDFEET</sequence>
<evidence type="ECO:0000256" key="2">
    <source>
        <dbReference type="SAM" id="MobiDB-lite"/>
    </source>
</evidence>
<comment type="caution">
    <text evidence="4">The sequence shown here is derived from an EMBL/GenBank/DDBJ whole genome shotgun (WGS) entry which is preliminary data.</text>
</comment>
<dbReference type="SUPFAM" id="SSF54495">
    <property type="entry name" value="UBC-like"/>
    <property type="match status" value="1"/>
</dbReference>
<feature type="domain" description="RWD" evidence="3">
    <location>
        <begin position="10"/>
        <end position="118"/>
    </location>
</feature>
<dbReference type="InterPro" id="IPR040213">
    <property type="entry name" value="GIR2-like"/>
</dbReference>
<dbReference type="InterPro" id="IPR006575">
    <property type="entry name" value="RWD_dom"/>
</dbReference>
<keyword evidence="5" id="KW-1185">Reference proteome</keyword>
<feature type="region of interest" description="Disordered" evidence="2">
    <location>
        <begin position="210"/>
        <end position="233"/>
    </location>
</feature>
<dbReference type="CDD" id="cd23816">
    <property type="entry name" value="RWD_RWDD1"/>
    <property type="match status" value="1"/>
</dbReference>
<keyword evidence="1" id="KW-0175">Coiled coil</keyword>
<dbReference type="InterPro" id="IPR016135">
    <property type="entry name" value="UBQ-conjugating_enzyme/RWD"/>
</dbReference>
<dbReference type="PANTHER" id="PTHR12292">
    <property type="entry name" value="RWD DOMAIN-CONTAINING PROTEIN"/>
    <property type="match status" value="1"/>
</dbReference>
<evidence type="ECO:0000313" key="4">
    <source>
        <dbReference type="EMBL" id="CAK8678857.1"/>
    </source>
</evidence>
<dbReference type="PROSITE" id="PS50908">
    <property type="entry name" value="RWD"/>
    <property type="match status" value="1"/>
</dbReference>
<evidence type="ECO:0000256" key="1">
    <source>
        <dbReference type="SAM" id="Coils"/>
    </source>
</evidence>
<dbReference type="Gene3D" id="3.10.110.10">
    <property type="entry name" value="Ubiquitin Conjugating Enzyme"/>
    <property type="match status" value="1"/>
</dbReference>
<name>A0ABP0FKG7_CLALP</name>
<dbReference type="SMART" id="SM00591">
    <property type="entry name" value="RWD"/>
    <property type="match status" value="1"/>
</dbReference>
<accession>A0ABP0FKG7</accession>
<dbReference type="Proteomes" id="UP001642483">
    <property type="component" value="Unassembled WGS sequence"/>
</dbReference>
<reference evidence="4 5" key="1">
    <citation type="submission" date="2024-02" db="EMBL/GenBank/DDBJ databases">
        <authorList>
            <person name="Daric V."/>
            <person name="Darras S."/>
        </authorList>
    </citation>
    <scope>NUCLEOTIDE SEQUENCE [LARGE SCALE GENOMIC DNA]</scope>
</reference>
<feature type="coiled-coil region" evidence="1">
    <location>
        <begin position="119"/>
        <end position="179"/>
    </location>
</feature>
<protein>
    <recommendedName>
        <fullName evidence="3">RWD domain-containing protein</fullName>
    </recommendedName>
</protein>
<gene>
    <name evidence="4" type="ORF">CVLEPA_LOCUS9131</name>
</gene>
<dbReference type="Pfam" id="PF05773">
    <property type="entry name" value="RWD"/>
    <property type="match status" value="1"/>
</dbReference>
<organism evidence="4 5">
    <name type="scientific">Clavelina lepadiformis</name>
    <name type="common">Light-bulb sea squirt</name>
    <name type="synonym">Ascidia lepadiformis</name>
    <dbReference type="NCBI Taxonomy" id="159417"/>
    <lineage>
        <taxon>Eukaryota</taxon>
        <taxon>Metazoa</taxon>
        <taxon>Chordata</taxon>
        <taxon>Tunicata</taxon>
        <taxon>Ascidiacea</taxon>
        <taxon>Aplousobranchia</taxon>
        <taxon>Clavelinidae</taxon>
        <taxon>Clavelina</taxon>
    </lineage>
</organism>
<proteinExistence type="predicted"/>
<evidence type="ECO:0000313" key="5">
    <source>
        <dbReference type="Proteomes" id="UP001642483"/>
    </source>
</evidence>
<evidence type="ECO:0000259" key="3">
    <source>
        <dbReference type="PROSITE" id="PS50908"/>
    </source>
</evidence>